<name>A0AA40DP99_9PEZI</name>
<proteinExistence type="predicted"/>
<feature type="region of interest" description="Disordered" evidence="1">
    <location>
        <begin position="633"/>
        <end position="656"/>
    </location>
</feature>
<feature type="region of interest" description="Disordered" evidence="1">
    <location>
        <begin position="1"/>
        <end position="96"/>
    </location>
</feature>
<dbReference type="Proteomes" id="UP001172102">
    <property type="component" value="Unassembled WGS sequence"/>
</dbReference>
<feature type="compositionally biased region" description="Polar residues" evidence="1">
    <location>
        <begin position="1"/>
        <end position="10"/>
    </location>
</feature>
<feature type="compositionally biased region" description="Low complexity" evidence="1">
    <location>
        <begin position="40"/>
        <end position="51"/>
    </location>
</feature>
<evidence type="ECO:0000256" key="1">
    <source>
        <dbReference type="SAM" id="MobiDB-lite"/>
    </source>
</evidence>
<feature type="compositionally biased region" description="Low complexity" evidence="1">
    <location>
        <begin position="62"/>
        <end position="73"/>
    </location>
</feature>
<gene>
    <name evidence="2" type="ORF">B0H67DRAFT_556948</name>
</gene>
<dbReference type="EMBL" id="JAUKUA010000006">
    <property type="protein sequence ID" value="KAK0708471.1"/>
    <property type="molecule type" value="Genomic_DNA"/>
</dbReference>
<accession>A0AA40DP99</accession>
<evidence type="ECO:0000313" key="2">
    <source>
        <dbReference type="EMBL" id="KAK0708471.1"/>
    </source>
</evidence>
<dbReference type="SUPFAM" id="SSF53300">
    <property type="entry name" value="vWA-like"/>
    <property type="match status" value="1"/>
</dbReference>
<organism evidence="2 3">
    <name type="scientific">Lasiosphaeris hirsuta</name>
    <dbReference type="NCBI Taxonomy" id="260670"/>
    <lineage>
        <taxon>Eukaryota</taxon>
        <taxon>Fungi</taxon>
        <taxon>Dikarya</taxon>
        <taxon>Ascomycota</taxon>
        <taxon>Pezizomycotina</taxon>
        <taxon>Sordariomycetes</taxon>
        <taxon>Sordariomycetidae</taxon>
        <taxon>Sordariales</taxon>
        <taxon>Lasiosphaeriaceae</taxon>
        <taxon>Lasiosphaeris</taxon>
    </lineage>
</organism>
<dbReference type="AlphaFoldDB" id="A0AA40DP99"/>
<comment type="caution">
    <text evidence="2">The sequence shown here is derived from an EMBL/GenBank/DDBJ whole genome shotgun (WGS) entry which is preliminary data.</text>
</comment>
<sequence>MDSPKPSNFKTPKRPLPLKGIASNNLLRGLRDKLHRSRLSPSQTSNVSTSSGKWTACDDKSLPSPLKSPRRSPVISESPVSGLRDYSCPESPSREPHLKTLAATKPSNEPHEEIALNQGIRTTSSFRNAKINLAPEENASSSSSATPRPLRETPITFAVDVSGSTSGGTLREETNAILAIVSAFDPPSVALQSLILPWSHMAFRPVTLAGIDSLESRGGTNPAVLLDDHTCKTRLQGADLWFLMTDGLIEDPVVRQFANALPKAGIHGTACVIILFGHADTSPFDCNVSVGMSVFAVAPHCIFLFHDVQTARVFVFQAKGCFSSLLPSQKLFAAFGKSTRWDDLVQINYSDLAGVKVPTATKLSMDVIQLPDGRQFDMTDIYNNCLSEAAKLDLLSDYSALDVILLAAKTRGKDNEIRAWISKSRSLGNSKDPSWLERQDIGAQAKGSLTSLINQALSPNLNGADPNILWQQLRAYNPTLHFFKAQLLDRHFQNWRQFQLSVQENDALFQNVNEAVNEVLDTIQAYQNSPPSPALLKPMSTPPIPRAFGADDYMLENRPAQQRSSPLSPVRTMEPRHYQPVRESNLLFLPGYKGKRAASRRMGSIPGSNYGTCPTCEETDIIHVLLLQRNAEGEETPGFPPTDSRSKHKYPMVLGN</sequence>
<evidence type="ECO:0000313" key="3">
    <source>
        <dbReference type="Proteomes" id="UP001172102"/>
    </source>
</evidence>
<protein>
    <submittedName>
        <fullName evidence="2">Uncharacterized protein</fullName>
    </submittedName>
</protein>
<keyword evidence="3" id="KW-1185">Reference proteome</keyword>
<dbReference type="InterPro" id="IPR036465">
    <property type="entry name" value="vWFA_dom_sf"/>
</dbReference>
<reference evidence="2" key="1">
    <citation type="submission" date="2023-06" db="EMBL/GenBank/DDBJ databases">
        <title>Genome-scale phylogeny and comparative genomics of the fungal order Sordariales.</title>
        <authorList>
            <consortium name="Lawrence Berkeley National Laboratory"/>
            <person name="Hensen N."/>
            <person name="Bonometti L."/>
            <person name="Westerberg I."/>
            <person name="Brannstrom I.O."/>
            <person name="Guillou S."/>
            <person name="Cros-Aarteil S."/>
            <person name="Calhoun S."/>
            <person name="Haridas S."/>
            <person name="Kuo A."/>
            <person name="Mondo S."/>
            <person name="Pangilinan J."/>
            <person name="Riley R."/>
            <person name="Labutti K."/>
            <person name="Andreopoulos B."/>
            <person name="Lipzen A."/>
            <person name="Chen C."/>
            <person name="Yanf M."/>
            <person name="Daum C."/>
            <person name="Ng V."/>
            <person name="Clum A."/>
            <person name="Steindorff A."/>
            <person name="Ohm R."/>
            <person name="Martin F."/>
            <person name="Silar P."/>
            <person name="Natvig D."/>
            <person name="Lalanne C."/>
            <person name="Gautier V."/>
            <person name="Ament-Velasquez S.L."/>
            <person name="Kruys A."/>
            <person name="Hutchinson M.I."/>
            <person name="Powell A.J."/>
            <person name="Barry K."/>
            <person name="Miller A.N."/>
            <person name="Grigoriev I.V."/>
            <person name="Debuchy R."/>
            <person name="Gladieux P."/>
            <person name="Thoren M.H."/>
            <person name="Johannesson H."/>
        </authorList>
    </citation>
    <scope>NUCLEOTIDE SEQUENCE</scope>
    <source>
        <strain evidence="2">SMH4607-1</strain>
    </source>
</reference>